<dbReference type="SUPFAM" id="SSF53383">
    <property type="entry name" value="PLP-dependent transferases"/>
    <property type="match status" value="1"/>
</dbReference>
<dbReference type="EMBL" id="FOYP01000001">
    <property type="protein sequence ID" value="SFR45702.1"/>
    <property type="molecule type" value="Genomic_DNA"/>
</dbReference>
<evidence type="ECO:0000256" key="3">
    <source>
        <dbReference type="ARBA" id="ARBA00022898"/>
    </source>
</evidence>
<evidence type="ECO:0000256" key="4">
    <source>
        <dbReference type="PIRSR" id="PIRSR000524-1"/>
    </source>
</evidence>
<evidence type="ECO:0000313" key="7">
    <source>
        <dbReference type="EMBL" id="SFR45702.1"/>
    </source>
</evidence>
<evidence type="ECO:0000256" key="1">
    <source>
        <dbReference type="ARBA" id="ARBA00001933"/>
    </source>
</evidence>
<dbReference type="InterPro" id="IPR000192">
    <property type="entry name" value="Aminotrans_V_dom"/>
</dbReference>
<keyword evidence="7" id="KW-0670">Pyruvate</keyword>
<proteinExistence type="inferred from homology"/>
<dbReference type="FunFam" id="3.90.1150.10:FF:000204">
    <property type="entry name" value="Hypothetical aminotransferase"/>
    <property type="match status" value="1"/>
</dbReference>
<reference evidence="8" key="1">
    <citation type="submission" date="2016-10" db="EMBL/GenBank/DDBJ databases">
        <authorList>
            <person name="Varghese N."/>
            <person name="Submissions S."/>
        </authorList>
    </citation>
    <scope>NUCLEOTIDE SEQUENCE [LARGE SCALE GENOMIC DNA]</scope>
    <source>
        <strain evidence="8">DSM 26879</strain>
    </source>
</reference>
<dbReference type="PANTHER" id="PTHR21152">
    <property type="entry name" value="AMINOTRANSFERASE CLASS V"/>
    <property type="match status" value="1"/>
</dbReference>
<organism evidence="7 8">
    <name type="scientific">Yoonia tamlensis</name>
    <dbReference type="NCBI Taxonomy" id="390270"/>
    <lineage>
        <taxon>Bacteria</taxon>
        <taxon>Pseudomonadati</taxon>
        <taxon>Pseudomonadota</taxon>
        <taxon>Alphaproteobacteria</taxon>
        <taxon>Rhodobacterales</taxon>
        <taxon>Paracoccaceae</taxon>
        <taxon>Yoonia</taxon>
    </lineage>
</organism>
<comment type="cofactor">
    <cofactor evidence="1 5">
        <name>pyridoxal 5'-phosphate</name>
        <dbReference type="ChEBI" id="CHEBI:597326"/>
    </cofactor>
</comment>
<dbReference type="Gene3D" id="3.90.1150.10">
    <property type="entry name" value="Aspartate Aminotransferase, domain 1"/>
    <property type="match status" value="1"/>
</dbReference>
<dbReference type="RefSeq" id="WP_090199783.1">
    <property type="nucleotide sequence ID" value="NZ_FOYP01000001.1"/>
</dbReference>
<name>A0A1I6GU19_9RHOB</name>
<keyword evidence="8" id="KW-1185">Reference proteome</keyword>
<dbReference type="AlphaFoldDB" id="A0A1I6GU19"/>
<feature type="binding site" evidence="4">
    <location>
        <position position="346"/>
    </location>
    <ligand>
        <name>substrate</name>
    </ligand>
</feature>
<dbReference type="Gene3D" id="3.40.640.10">
    <property type="entry name" value="Type I PLP-dependent aspartate aminotransferase-like (Major domain)"/>
    <property type="match status" value="1"/>
</dbReference>
<evidence type="ECO:0000313" key="8">
    <source>
        <dbReference type="Proteomes" id="UP000199478"/>
    </source>
</evidence>
<evidence type="ECO:0000256" key="5">
    <source>
        <dbReference type="PIRSR" id="PIRSR000524-50"/>
    </source>
</evidence>
<dbReference type="PIRSF" id="PIRSF000524">
    <property type="entry name" value="SPT"/>
    <property type="match status" value="1"/>
</dbReference>
<dbReference type="InterPro" id="IPR015421">
    <property type="entry name" value="PyrdxlP-dep_Trfase_major"/>
</dbReference>
<dbReference type="Pfam" id="PF00266">
    <property type="entry name" value="Aminotran_5"/>
    <property type="match status" value="1"/>
</dbReference>
<feature type="modified residue" description="N6-(pyridoxal phosphate)lysine" evidence="5">
    <location>
        <position position="198"/>
    </location>
</feature>
<dbReference type="Proteomes" id="UP000199478">
    <property type="component" value="Unassembled WGS sequence"/>
</dbReference>
<dbReference type="InterPro" id="IPR024169">
    <property type="entry name" value="SP_NH2Trfase/AEP_transaminase"/>
</dbReference>
<sequence length="391" mass="41605">MSLSYGRPYLAIPGPSVIPDPVLQAMHRASPNIYEGELHDLTHSLIPDLKSVALTDHNVAIYIGNGHAAWEAALANVIAAGDKVLVLATGRFGIGWSEIAEGLGAKVEIIDFGAQTAIDLDRAEQALAADQDGRIKAVLAVHVDTSTSVKSDIAGLRAVLDRTGHPALLMADCIASLGCDRFEMDGWGVDVMVSACQKGLMTPAGISFVFFNDKAGAAQNTAVSRYWDWRPRVKPEVYYQYFAGTAPTHHLYGLRAALDLIKSEGLDAVFARHAKIAQTVWAAVDVWGADGPMKLNVANPAQRSHAVTSIAMGSDAALELRRWTEHKCGLTLGIGLGRVPEEHYFRIGHMGHVSGHMIMGALGTIDAGLKALNIPHGRGALDAASEVIATA</sequence>
<comment type="similarity">
    <text evidence="2">Belongs to the class-V pyridoxal-phosphate-dependent aminotransferase family.</text>
</comment>
<dbReference type="OrthoDB" id="389074at2"/>
<evidence type="ECO:0000259" key="6">
    <source>
        <dbReference type="Pfam" id="PF00266"/>
    </source>
</evidence>
<dbReference type="GO" id="GO:0008453">
    <property type="term" value="F:alanine-glyoxylate transaminase activity"/>
    <property type="evidence" value="ECO:0007669"/>
    <property type="project" value="TreeGrafter"/>
</dbReference>
<feature type="domain" description="Aminotransferase class V" evidence="6">
    <location>
        <begin position="61"/>
        <end position="312"/>
    </location>
</feature>
<evidence type="ECO:0000256" key="2">
    <source>
        <dbReference type="ARBA" id="ARBA00009236"/>
    </source>
</evidence>
<gene>
    <name evidence="7" type="ORF">SAMN04488005_2168</name>
</gene>
<dbReference type="InterPro" id="IPR015424">
    <property type="entry name" value="PyrdxlP-dep_Trfase"/>
</dbReference>
<protein>
    <submittedName>
        <fullName evidence="7">Alanine-glyoxylate transaminase / serine-glyoxylate transaminase / serine-pyruvate transaminase</fullName>
    </submittedName>
</protein>
<dbReference type="InterPro" id="IPR015422">
    <property type="entry name" value="PyrdxlP-dep_Trfase_small"/>
</dbReference>
<accession>A0A1I6GU19</accession>
<dbReference type="GO" id="GO:0019265">
    <property type="term" value="P:glycine biosynthetic process, by transamination of glyoxylate"/>
    <property type="evidence" value="ECO:0007669"/>
    <property type="project" value="TreeGrafter"/>
</dbReference>
<dbReference type="PANTHER" id="PTHR21152:SF40">
    <property type="entry name" value="ALANINE--GLYOXYLATE AMINOTRANSFERASE"/>
    <property type="match status" value="1"/>
</dbReference>
<dbReference type="GO" id="GO:0004760">
    <property type="term" value="F:L-serine-pyruvate transaminase activity"/>
    <property type="evidence" value="ECO:0007669"/>
    <property type="project" value="TreeGrafter"/>
</dbReference>
<dbReference type="STRING" id="390270.SAMN04488005_2168"/>
<keyword evidence="3 5" id="KW-0663">Pyridoxal phosphate</keyword>